<dbReference type="Pfam" id="PF25790">
    <property type="entry name" value="BCD1"/>
    <property type="match status" value="1"/>
</dbReference>
<proteinExistence type="inferred from homology"/>
<comment type="similarity">
    <text evidence="5">Belongs to the BCD1 family.</text>
</comment>
<dbReference type="Proteomes" id="UP000007014">
    <property type="component" value="Chromosome 18"/>
</dbReference>
<dbReference type="GeneID" id="16996889"/>
<dbReference type="InterPro" id="IPR007529">
    <property type="entry name" value="Znf_HIT"/>
</dbReference>
<dbReference type="RefSeq" id="XP_005538535.1">
    <property type="nucleotide sequence ID" value="XM_005538478.1"/>
</dbReference>
<gene>
    <name evidence="9" type="ORF">CYME_CMR280C</name>
</gene>
<evidence type="ECO:0000256" key="2">
    <source>
        <dbReference type="ARBA" id="ARBA00022771"/>
    </source>
</evidence>
<dbReference type="HOGENOM" id="CLU_878132_0_0_1"/>
<dbReference type="PROSITE" id="PS51083">
    <property type="entry name" value="ZF_HIT"/>
    <property type="match status" value="1"/>
</dbReference>
<keyword evidence="1" id="KW-0479">Metal-binding</keyword>
<dbReference type="Pfam" id="PF04438">
    <property type="entry name" value="zf-HIT"/>
    <property type="match status" value="1"/>
</dbReference>
<dbReference type="KEGG" id="cme:CYME_CMR280C"/>
<evidence type="ECO:0000256" key="1">
    <source>
        <dbReference type="ARBA" id="ARBA00022723"/>
    </source>
</evidence>
<dbReference type="eggNOG" id="KOG2858">
    <property type="taxonomic scope" value="Eukaryota"/>
</dbReference>
<feature type="domain" description="HIT-type" evidence="8">
    <location>
        <begin position="62"/>
        <end position="96"/>
    </location>
</feature>
<protein>
    <recommendedName>
        <fullName evidence="8">HIT-type domain-containing protein</fullName>
    </recommendedName>
</protein>
<dbReference type="GO" id="GO:0008270">
    <property type="term" value="F:zinc ion binding"/>
    <property type="evidence" value="ECO:0007669"/>
    <property type="project" value="UniProtKB-UniRule"/>
</dbReference>
<dbReference type="GO" id="GO:0048254">
    <property type="term" value="P:snoRNA localization"/>
    <property type="evidence" value="ECO:0007669"/>
    <property type="project" value="TreeGrafter"/>
</dbReference>
<dbReference type="GO" id="GO:0070761">
    <property type="term" value="C:pre-snoRNP complex"/>
    <property type="evidence" value="ECO:0007669"/>
    <property type="project" value="TreeGrafter"/>
</dbReference>
<comment type="function">
    <text evidence="4">Required for box C/D snoRNAs accumulation involved in snoRNA processing, snoRNA transport to the nucleolus and ribosome biogenesis.</text>
</comment>
<evidence type="ECO:0000256" key="5">
    <source>
        <dbReference type="ARBA" id="ARBA00049654"/>
    </source>
</evidence>
<dbReference type="OMA" id="NITRSRM"/>
<evidence type="ECO:0000256" key="4">
    <source>
        <dbReference type="ARBA" id="ARBA00049598"/>
    </source>
</evidence>
<evidence type="ECO:0000313" key="9">
    <source>
        <dbReference type="EMBL" id="BAM82499.1"/>
    </source>
</evidence>
<dbReference type="InterPro" id="IPR057721">
    <property type="entry name" value="BCD1_alpha/beta"/>
</dbReference>
<keyword evidence="3" id="KW-0862">Zinc</keyword>
<dbReference type="EMBL" id="AP006500">
    <property type="protein sequence ID" value="BAM82499.1"/>
    <property type="molecule type" value="Genomic_DNA"/>
</dbReference>
<dbReference type="InterPro" id="IPR051639">
    <property type="entry name" value="BCD1"/>
</dbReference>
<dbReference type="STRING" id="280699.M1VB75"/>
<dbReference type="GO" id="GO:0005634">
    <property type="term" value="C:nucleus"/>
    <property type="evidence" value="ECO:0007669"/>
    <property type="project" value="TreeGrafter"/>
</dbReference>
<evidence type="ECO:0000313" key="10">
    <source>
        <dbReference type="Proteomes" id="UP000007014"/>
    </source>
</evidence>
<reference evidence="9 10" key="1">
    <citation type="journal article" date="2004" name="Nature">
        <title>Genome sequence of the ultrasmall unicellular red alga Cyanidioschyzon merolae 10D.</title>
        <authorList>
            <person name="Matsuzaki M."/>
            <person name="Misumi O."/>
            <person name="Shin-i T."/>
            <person name="Maruyama S."/>
            <person name="Takahara M."/>
            <person name="Miyagishima S."/>
            <person name="Mori T."/>
            <person name="Nishida K."/>
            <person name="Yagisawa F."/>
            <person name="Nishida K."/>
            <person name="Yoshida Y."/>
            <person name="Nishimura Y."/>
            <person name="Nakao S."/>
            <person name="Kobayashi T."/>
            <person name="Momoyama Y."/>
            <person name="Higashiyama T."/>
            <person name="Minoda A."/>
            <person name="Sano M."/>
            <person name="Nomoto H."/>
            <person name="Oishi K."/>
            <person name="Hayashi H."/>
            <person name="Ohta F."/>
            <person name="Nishizaka S."/>
            <person name="Haga S."/>
            <person name="Miura S."/>
            <person name="Morishita T."/>
            <person name="Kabeya Y."/>
            <person name="Terasawa K."/>
            <person name="Suzuki Y."/>
            <person name="Ishii Y."/>
            <person name="Asakawa S."/>
            <person name="Takano H."/>
            <person name="Ohta N."/>
            <person name="Kuroiwa H."/>
            <person name="Tanaka K."/>
            <person name="Shimizu N."/>
            <person name="Sugano S."/>
            <person name="Sato N."/>
            <person name="Nozaki H."/>
            <person name="Ogasawara N."/>
            <person name="Kohara Y."/>
            <person name="Kuroiwa T."/>
        </authorList>
    </citation>
    <scope>NUCLEOTIDE SEQUENCE [LARGE SCALE GENOMIC DNA]</scope>
    <source>
        <strain evidence="9 10">10D</strain>
    </source>
</reference>
<keyword evidence="2 6" id="KW-0863">Zinc-finger</keyword>
<evidence type="ECO:0000259" key="8">
    <source>
        <dbReference type="PROSITE" id="PS51083"/>
    </source>
</evidence>
<dbReference type="SUPFAM" id="SSF144232">
    <property type="entry name" value="HIT/MYND zinc finger-like"/>
    <property type="match status" value="1"/>
</dbReference>
<evidence type="ECO:0000256" key="3">
    <source>
        <dbReference type="ARBA" id="ARBA00022833"/>
    </source>
</evidence>
<evidence type="ECO:0000256" key="6">
    <source>
        <dbReference type="PROSITE-ProRule" id="PRU00453"/>
    </source>
</evidence>
<reference evidence="9 10" key="2">
    <citation type="journal article" date="2007" name="BMC Biol.">
        <title>A 100%-complete sequence reveals unusually simple genomic features in the hot-spring red alga Cyanidioschyzon merolae.</title>
        <authorList>
            <person name="Nozaki H."/>
            <person name="Takano H."/>
            <person name="Misumi O."/>
            <person name="Terasawa K."/>
            <person name="Matsuzaki M."/>
            <person name="Maruyama S."/>
            <person name="Nishida K."/>
            <person name="Yagisawa F."/>
            <person name="Yoshida Y."/>
            <person name="Fujiwara T."/>
            <person name="Takio S."/>
            <person name="Tamura K."/>
            <person name="Chung S.J."/>
            <person name="Nakamura S."/>
            <person name="Kuroiwa H."/>
            <person name="Tanaka K."/>
            <person name="Sato N."/>
            <person name="Kuroiwa T."/>
        </authorList>
    </citation>
    <scope>NUCLEOTIDE SEQUENCE [LARGE SCALE GENOMIC DNA]</scope>
    <source>
        <strain evidence="9 10">10D</strain>
    </source>
</reference>
<evidence type="ECO:0000256" key="7">
    <source>
        <dbReference type="SAM" id="MobiDB-lite"/>
    </source>
</evidence>
<dbReference type="PANTHER" id="PTHR13483">
    <property type="entry name" value="BOX C_D SNORNA PROTEIN 1-RELATED"/>
    <property type="match status" value="1"/>
</dbReference>
<dbReference type="GO" id="GO:0000463">
    <property type="term" value="P:maturation of LSU-rRNA from tricistronic rRNA transcript (SSU-rRNA, 5.8S rRNA, LSU-rRNA)"/>
    <property type="evidence" value="ECO:0007669"/>
    <property type="project" value="TreeGrafter"/>
</dbReference>
<name>M1VB75_CYAM1</name>
<dbReference type="AlphaFoldDB" id="M1VB75"/>
<feature type="region of interest" description="Disordered" evidence="7">
    <location>
        <begin position="23"/>
        <end position="47"/>
    </location>
</feature>
<dbReference type="Gramene" id="CMR280CT">
    <property type="protein sequence ID" value="CMR280CT"/>
    <property type="gene ID" value="CMR280C"/>
</dbReference>
<dbReference type="GO" id="GO:0000492">
    <property type="term" value="P:box C/D snoRNP assembly"/>
    <property type="evidence" value="ECO:0007669"/>
    <property type="project" value="TreeGrafter"/>
</dbReference>
<organism evidence="9 10">
    <name type="scientific">Cyanidioschyzon merolae (strain NIES-3377 / 10D)</name>
    <name type="common">Unicellular red alga</name>
    <dbReference type="NCBI Taxonomy" id="280699"/>
    <lineage>
        <taxon>Eukaryota</taxon>
        <taxon>Rhodophyta</taxon>
        <taxon>Bangiophyceae</taxon>
        <taxon>Cyanidiales</taxon>
        <taxon>Cyanidiaceae</taxon>
        <taxon>Cyanidioschyzon</taxon>
    </lineage>
</organism>
<keyword evidence="10" id="KW-1185">Reference proteome</keyword>
<dbReference type="Gene3D" id="3.30.60.190">
    <property type="match status" value="1"/>
</dbReference>
<accession>M1VB75</accession>
<dbReference type="OrthoDB" id="272357at2759"/>
<sequence length="317" mass="35894">MDRDTFCRDGVVTDDVADVSWRPGQRSVSTTTELDAQPDVDTASDSHAKALTPAGTEARKRCSQCENQHEAVYKCPVCQRRLCSLDCYRGHREAGCSGRLETTRYAFIPRTDYDLKQLLRDYAFLEDLELRQQSHKRYVQQILSGGGSVPRLRGPTAAEDHARRRRLAAVQRAATKRGIRLQLLPEVFSKHRRNTSMYRSAADCIEWRIECFVSVAAQAPNDSVLALDRCPEHVTMAEALERLQIRRFVADTEHFSVYLKSDRANQPRVPIPKMEDVRIADVVRAAECLIEFPTLEVVADEQTNGQHPAEQPVSNVQ</sequence>